<keyword evidence="3" id="KW-0677">Repeat</keyword>
<feature type="domain" description="HTH luxR-type" evidence="8">
    <location>
        <begin position="536"/>
        <end position="593"/>
    </location>
</feature>
<feature type="coiled-coil region" evidence="6">
    <location>
        <begin position="377"/>
        <end position="413"/>
    </location>
</feature>
<protein>
    <recommendedName>
        <fullName evidence="8">HTH luxR-type domain-containing protein</fullName>
    </recommendedName>
</protein>
<reference evidence="9 10" key="1">
    <citation type="submission" date="2020-01" db="EMBL/GenBank/DDBJ databases">
        <title>Spongiivirga citrea KCTC 32990T.</title>
        <authorList>
            <person name="Wang G."/>
        </authorList>
    </citation>
    <scope>NUCLEOTIDE SEQUENCE [LARGE SCALE GENOMIC DNA]</scope>
    <source>
        <strain evidence="9 10">KCTC 32990</strain>
    </source>
</reference>
<evidence type="ECO:0000256" key="1">
    <source>
        <dbReference type="ARBA" id="ARBA00004496"/>
    </source>
</evidence>
<organism evidence="9 10">
    <name type="scientific">Spongiivirga citrea</name>
    <dbReference type="NCBI Taxonomy" id="1481457"/>
    <lineage>
        <taxon>Bacteria</taxon>
        <taxon>Pseudomonadati</taxon>
        <taxon>Bacteroidota</taxon>
        <taxon>Flavobacteriia</taxon>
        <taxon>Flavobacteriales</taxon>
        <taxon>Flavobacteriaceae</taxon>
        <taxon>Spongiivirga</taxon>
    </lineage>
</organism>
<dbReference type="EMBL" id="JAABOQ010000009">
    <property type="protein sequence ID" value="NER19097.1"/>
    <property type="molecule type" value="Genomic_DNA"/>
</dbReference>
<dbReference type="RefSeq" id="WP_164033782.1">
    <property type="nucleotide sequence ID" value="NZ_JAABOQ010000009.1"/>
</dbReference>
<comment type="caution">
    <text evidence="9">The sequence shown here is derived from an EMBL/GenBank/DDBJ whole genome shotgun (WGS) entry which is preliminary data.</text>
</comment>
<keyword evidence="7" id="KW-0812">Transmembrane</keyword>
<keyword evidence="7" id="KW-1133">Transmembrane helix</keyword>
<dbReference type="Pfam" id="PF13181">
    <property type="entry name" value="TPR_8"/>
    <property type="match status" value="1"/>
</dbReference>
<evidence type="ECO:0000256" key="6">
    <source>
        <dbReference type="SAM" id="Coils"/>
    </source>
</evidence>
<dbReference type="InterPro" id="IPR000792">
    <property type="entry name" value="Tscrpt_reg_LuxR_C"/>
</dbReference>
<evidence type="ECO:0000256" key="5">
    <source>
        <dbReference type="ARBA" id="ARBA00038253"/>
    </source>
</evidence>
<dbReference type="InterPro" id="IPR016032">
    <property type="entry name" value="Sig_transdc_resp-reg_C-effctor"/>
</dbReference>
<evidence type="ECO:0000259" key="8">
    <source>
        <dbReference type="SMART" id="SM00421"/>
    </source>
</evidence>
<dbReference type="PANTHER" id="PTHR46630:SF1">
    <property type="entry name" value="TETRATRICOPEPTIDE REPEAT PROTEIN 29"/>
    <property type="match status" value="1"/>
</dbReference>
<evidence type="ECO:0000256" key="7">
    <source>
        <dbReference type="SAM" id="Phobius"/>
    </source>
</evidence>
<dbReference type="SMART" id="SM00421">
    <property type="entry name" value="HTH_LUXR"/>
    <property type="match status" value="1"/>
</dbReference>
<dbReference type="InterPro" id="IPR051476">
    <property type="entry name" value="Bac_ResReg_Asp_Phosphatase"/>
</dbReference>
<evidence type="ECO:0000256" key="3">
    <source>
        <dbReference type="ARBA" id="ARBA00022737"/>
    </source>
</evidence>
<keyword evidence="10" id="KW-1185">Reference proteome</keyword>
<keyword evidence="7" id="KW-0472">Membrane</keyword>
<dbReference type="SMART" id="SM00028">
    <property type="entry name" value="TPR"/>
    <property type="match status" value="3"/>
</dbReference>
<keyword evidence="4" id="KW-0802">TPR repeat</keyword>
<dbReference type="GO" id="GO:0003677">
    <property type="term" value="F:DNA binding"/>
    <property type="evidence" value="ECO:0007669"/>
    <property type="project" value="InterPro"/>
</dbReference>
<keyword evidence="2" id="KW-0963">Cytoplasm</keyword>
<dbReference type="PANTHER" id="PTHR46630">
    <property type="entry name" value="TETRATRICOPEPTIDE REPEAT PROTEIN 29"/>
    <property type="match status" value="1"/>
</dbReference>
<evidence type="ECO:0000313" key="10">
    <source>
        <dbReference type="Proteomes" id="UP000474296"/>
    </source>
</evidence>
<dbReference type="Gene3D" id="1.25.40.10">
    <property type="entry name" value="Tetratricopeptide repeat domain"/>
    <property type="match status" value="2"/>
</dbReference>
<evidence type="ECO:0000256" key="2">
    <source>
        <dbReference type="ARBA" id="ARBA00022490"/>
    </source>
</evidence>
<dbReference type="Gene3D" id="1.10.10.10">
    <property type="entry name" value="Winged helix-like DNA-binding domain superfamily/Winged helix DNA-binding domain"/>
    <property type="match status" value="1"/>
</dbReference>
<dbReference type="InterPro" id="IPR011990">
    <property type="entry name" value="TPR-like_helical_dom_sf"/>
</dbReference>
<accession>A0A6M0CUC3</accession>
<feature type="transmembrane region" description="Helical" evidence="7">
    <location>
        <begin position="422"/>
        <end position="440"/>
    </location>
</feature>
<evidence type="ECO:0000256" key="4">
    <source>
        <dbReference type="ARBA" id="ARBA00022803"/>
    </source>
</evidence>
<dbReference type="InterPro" id="IPR036388">
    <property type="entry name" value="WH-like_DNA-bd_sf"/>
</dbReference>
<sequence>MRVLSLFCLLFSITIAAQNYHKELKPDIQSLIDKGEACLKAKQSDCNIAFEKALALAEKEKDSTLAMTHYVIGLSHSQYGKLPVFLEYLNKGLSLTQGQNHPTVTSAILRKKVYAFARMGPIDSILPTSEVAMKWAKESNDNRTIAEVYIQRADLLHRLGNSNEALQLLREAKPYADKAGIQRQKAGIVFTMGNIYLSNYDFEEARTTLEESMTISKGDDEMYYLSLVNWSLAMIALVQPQPVVEKLPEAVTFFKGRNLEWTAKTHLSHAHSKLENYKESITLSEQCLAAAQQIYDPTLISLNNRILAKGYIETNRAGKAVLYAEKAYTYESEKGAIDEQVLGSLILYGFALGKSGQKDKAYDVWEHMPKLIDSVGFTAKQREIKKWQELYETEKKEAQIAIQEKNIALLEEKETSSKLQKGLLAAGLLAVLAVLSGLWIRFRESKKRAALEREKLDAEIQYKQKELTTHALHLAKKNEILVDLKSKVEQMEGGCETRDIINTINFDLKDEASWEHFTQYFEKVHTDFGVNVKNKYPDVTTNELRLMALLRMSLTNKEIANILNVTADGVKKARYRLRKKMSLSSDDSLETAILKV</sequence>
<comment type="subcellular location">
    <subcellularLocation>
        <location evidence="1">Cytoplasm</location>
    </subcellularLocation>
</comment>
<dbReference type="GO" id="GO:0006355">
    <property type="term" value="P:regulation of DNA-templated transcription"/>
    <property type="evidence" value="ECO:0007669"/>
    <property type="project" value="InterPro"/>
</dbReference>
<dbReference type="Proteomes" id="UP000474296">
    <property type="component" value="Unassembled WGS sequence"/>
</dbReference>
<dbReference type="GO" id="GO:0005737">
    <property type="term" value="C:cytoplasm"/>
    <property type="evidence" value="ECO:0007669"/>
    <property type="project" value="UniProtKB-SubCell"/>
</dbReference>
<dbReference type="SUPFAM" id="SSF46894">
    <property type="entry name" value="C-terminal effector domain of the bipartite response regulators"/>
    <property type="match status" value="1"/>
</dbReference>
<name>A0A6M0CUC3_9FLAO</name>
<dbReference type="InterPro" id="IPR019734">
    <property type="entry name" value="TPR_rpt"/>
</dbReference>
<proteinExistence type="inferred from homology"/>
<dbReference type="AlphaFoldDB" id="A0A6M0CUC3"/>
<comment type="similarity">
    <text evidence="5">Belongs to the Rap family.</text>
</comment>
<evidence type="ECO:0000313" key="9">
    <source>
        <dbReference type="EMBL" id="NER19097.1"/>
    </source>
</evidence>
<dbReference type="SUPFAM" id="SSF48452">
    <property type="entry name" value="TPR-like"/>
    <property type="match status" value="2"/>
</dbReference>
<keyword evidence="6" id="KW-0175">Coiled coil</keyword>
<gene>
    <name evidence="9" type="ORF">GWK10_17915</name>
</gene>